<keyword evidence="6" id="KW-1185">Reference proteome</keyword>
<gene>
    <name evidence="5" type="ORF">SAMN02745119_01040</name>
</gene>
<keyword evidence="2" id="KW-0902">Two-component regulatory system</keyword>
<evidence type="ECO:0000313" key="6">
    <source>
        <dbReference type="Proteomes" id="UP000190102"/>
    </source>
</evidence>
<dbReference type="PROSITE" id="PS50110">
    <property type="entry name" value="RESPONSE_REGULATORY"/>
    <property type="match status" value="1"/>
</dbReference>
<proteinExistence type="predicted"/>
<dbReference type="PANTHER" id="PTHR44591">
    <property type="entry name" value="STRESS RESPONSE REGULATOR PROTEIN 1"/>
    <property type="match status" value="1"/>
</dbReference>
<keyword evidence="1 3" id="KW-0597">Phosphoprotein</keyword>
<dbReference type="AlphaFoldDB" id="A0A1T4LSW0"/>
<dbReference type="OrthoDB" id="9802155at2"/>
<evidence type="ECO:0000256" key="2">
    <source>
        <dbReference type="ARBA" id="ARBA00023012"/>
    </source>
</evidence>
<dbReference type="Gene3D" id="3.40.50.2300">
    <property type="match status" value="1"/>
</dbReference>
<dbReference type="Pfam" id="PF00072">
    <property type="entry name" value="Response_reg"/>
    <property type="match status" value="1"/>
</dbReference>
<feature type="modified residue" description="4-aspartylphosphate" evidence="3">
    <location>
        <position position="54"/>
    </location>
</feature>
<dbReference type="STRING" id="115783.SAMN02745119_01040"/>
<dbReference type="SUPFAM" id="SSF52172">
    <property type="entry name" value="CheY-like"/>
    <property type="match status" value="1"/>
</dbReference>
<evidence type="ECO:0000313" key="5">
    <source>
        <dbReference type="EMBL" id="SJZ57792.1"/>
    </source>
</evidence>
<dbReference type="GO" id="GO:0000160">
    <property type="term" value="P:phosphorelay signal transduction system"/>
    <property type="evidence" value="ECO:0007669"/>
    <property type="project" value="UniProtKB-KW"/>
</dbReference>
<reference evidence="6" key="1">
    <citation type="submission" date="2017-02" db="EMBL/GenBank/DDBJ databases">
        <authorList>
            <person name="Varghese N."/>
            <person name="Submissions S."/>
        </authorList>
    </citation>
    <scope>NUCLEOTIDE SEQUENCE [LARGE SCALE GENOMIC DNA]</scope>
    <source>
        <strain evidence="6">ATCC BAA-34</strain>
    </source>
</reference>
<dbReference type="RefSeq" id="WP_078789312.1">
    <property type="nucleotide sequence ID" value="NZ_FUWR01000003.1"/>
</dbReference>
<evidence type="ECO:0000256" key="3">
    <source>
        <dbReference type="PROSITE-ProRule" id="PRU00169"/>
    </source>
</evidence>
<dbReference type="Proteomes" id="UP000190102">
    <property type="component" value="Unassembled WGS sequence"/>
</dbReference>
<protein>
    <submittedName>
        <fullName evidence="5">Response regulator receiver domain-containing protein</fullName>
    </submittedName>
</protein>
<accession>A0A1T4LSW0</accession>
<dbReference type="PANTHER" id="PTHR44591:SF14">
    <property type="entry name" value="PROTEIN PILG"/>
    <property type="match status" value="1"/>
</dbReference>
<evidence type="ECO:0000259" key="4">
    <source>
        <dbReference type="PROSITE" id="PS50110"/>
    </source>
</evidence>
<dbReference type="InterPro" id="IPR001789">
    <property type="entry name" value="Sig_transdc_resp-reg_receiver"/>
</dbReference>
<dbReference type="EMBL" id="FUWR01000003">
    <property type="protein sequence ID" value="SJZ57792.1"/>
    <property type="molecule type" value="Genomic_DNA"/>
</dbReference>
<dbReference type="InterPro" id="IPR011006">
    <property type="entry name" value="CheY-like_superfamily"/>
</dbReference>
<evidence type="ECO:0000256" key="1">
    <source>
        <dbReference type="ARBA" id="ARBA00022553"/>
    </source>
</evidence>
<feature type="domain" description="Response regulatory" evidence="4">
    <location>
        <begin position="5"/>
        <end position="119"/>
    </location>
</feature>
<organism evidence="5 6">
    <name type="scientific">Trichlorobacter thiogenes</name>
    <dbReference type="NCBI Taxonomy" id="115783"/>
    <lineage>
        <taxon>Bacteria</taxon>
        <taxon>Pseudomonadati</taxon>
        <taxon>Thermodesulfobacteriota</taxon>
        <taxon>Desulfuromonadia</taxon>
        <taxon>Geobacterales</taxon>
        <taxon>Geobacteraceae</taxon>
        <taxon>Trichlorobacter</taxon>
    </lineage>
</organism>
<name>A0A1T4LSW0_9BACT</name>
<dbReference type="InterPro" id="IPR050595">
    <property type="entry name" value="Bact_response_regulator"/>
</dbReference>
<dbReference type="SMART" id="SM00448">
    <property type="entry name" value="REC"/>
    <property type="match status" value="1"/>
</dbReference>
<sequence>MQKRDILLVDDDACYLHLLSSVLRLKRFDVAVASHGSSALELLEDESVGLLITDFDMPGMNGLELASCARKQYPDMPVFLITASMLTDIIDGAANAGISNVFSKPLDVDNFIEAIRSALSPSQDKA</sequence>